<evidence type="ECO:0000313" key="3">
    <source>
        <dbReference type="Proteomes" id="UP000744769"/>
    </source>
</evidence>
<accession>A0A967EA76</accession>
<reference evidence="2" key="1">
    <citation type="submission" date="2020-03" db="EMBL/GenBank/DDBJ databases">
        <title>Draft sequencing of Calidifontibacter sp. DB0510.</title>
        <authorList>
            <person name="Kim D.-U."/>
        </authorList>
    </citation>
    <scope>NUCLEOTIDE SEQUENCE</scope>
    <source>
        <strain evidence="2">DB0510</strain>
    </source>
</reference>
<sequence>MSDLDIRELLRDSEIPPLSIDPQRVAAGGRTRVRRRRMAIAGGLAAAVIAVTAGAAGLHNVLSRPVQPATSSTSAPTAAALRLTFGGASGITVSGDRITLPGGAPAAIHAKETTAGLQLYSDSGGRAWEAMPKIADSPNGGVTYQDSYNNRYLVYPVAADAAFVAAAGTHGSVQFGLRTGSGKTYAVLPFFTGQRVRGVVWVNGGGDWSSSSGEQPVRVKLPETGDTVVFPALQTWVPSLDPGGSGDPMSFAVGDGSGWTEVRTNSMSDQDVMTEAVLPASARSVEAIRPANTVSAPKVTTYPVPGGEWQIVRAAVKLSKANQGAAPILLFRWTDAQGKQHTTASN</sequence>
<feature type="transmembrane region" description="Helical" evidence="1">
    <location>
        <begin position="38"/>
        <end position="58"/>
    </location>
</feature>
<evidence type="ECO:0000256" key="1">
    <source>
        <dbReference type="SAM" id="Phobius"/>
    </source>
</evidence>
<gene>
    <name evidence="2" type="ORF">G9U51_07345</name>
</gene>
<comment type="caution">
    <text evidence="2">The sequence shown here is derived from an EMBL/GenBank/DDBJ whole genome shotgun (WGS) entry which is preliminary data.</text>
</comment>
<dbReference type="Proteomes" id="UP000744769">
    <property type="component" value="Unassembled WGS sequence"/>
</dbReference>
<organism evidence="2 3">
    <name type="scientific">Metallococcus carri</name>
    <dbReference type="NCBI Taxonomy" id="1656884"/>
    <lineage>
        <taxon>Bacteria</taxon>
        <taxon>Bacillati</taxon>
        <taxon>Actinomycetota</taxon>
        <taxon>Actinomycetes</taxon>
        <taxon>Micrococcales</taxon>
        <taxon>Dermacoccaceae</taxon>
        <taxon>Metallococcus</taxon>
    </lineage>
</organism>
<dbReference type="EMBL" id="JAAOIV010000004">
    <property type="protein sequence ID" value="NHN55594.1"/>
    <property type="molecule type" value="Genomic_DNA"/>
</dbReference>
<evidence type="ECO:0000313" key="2">
    <source>
        <dbReference type="EMBL" id="NHN55594.1"/>
    </source>
</evidence>
<proteinExistence type="predicted"/>
<keyword evidence="3" id="KW-1185">Reference proteome</keyword>
<dbReference type="RefSeq" id="WP_166195406.1">
    <property type="nucleotide sequence ID" value="NZ_JAAOIV010000004.1"/>
</dbReference>
<name>A0A967EA76_9MICO</name>
<protein>
    <submittedName>
        <fullName evidence="2">Uncharacterized protein</fullName>
    </submittedName>
</protein>
<keyword evidence="1" id="KW-0812">Transmembrane</keyword>
<keyword evidence="1" id="KW-1133">Transmembrane helix</keyword>
<dbReference type="AlphaFoldDB" id="A0A967EA76"/>
<keyword evidence="1" id="KW-0472">Membrane</keyword>